<dbReference type="RefSeq" id="WP_154281328.1">
    <property type="nucleotide sequence ID" value="NZ_JBHUJQ010000001.1"/>
</dbReference>
<reference evidence="1 2" key="1">
    <citation type="submission" date="2019-11" db="EMBL/GenBank/DDBJ databases">
        <title>Pedobacter petrophilus genome.</title>
        <authorList>
            <person name="Feldbauer M.J."/>
            <person name="Newman J.D."/>
        </authorList>
    </citation>
    <scope>NUCLEOTIDE SEQUENCE [LARGE SCALE GENOMIC DNA]</scope>
    <source>
        <strain evidence="1 2">LMG 29686</strain>
    </source>
</reference>
<comment type="caution">
    <text evidence="1">The sequence shown here is derived from an EMBL/GenBank/DDBJ whole genome shotgun (WGS) entry which is preliminary data.</text>
</comment>
<dbReference type="EMBL" id="WKKH01000020">
    <property type="protein sequence ID" value="MRX77100.1"/>
    <property type="molecule type" value="Genomic_DNA"/>
</dbReference>
<organism evidence="1 2">
    <name type="scientific">Pedobacter petrophilus</name>
    <dbReference type="NCBI Taxonomy" id="1908241"/>
    <lineage>
        <taxon>Bacteria</taxon>
        <taxon>Pseudomonadati</taxon>
        <taxon>Bacteroidota</taxon>
        <taxon>Sphingobacteriia</taxon>
        <taxon>Sphingobacteriales</taxon>
        <taxon>Sphingobacteriaceae</taxon>
        <taxon>Pedobacter</taxon>
    </lineage>
</organism>
<dbReference type="Proteomes" id="UP000487757">
    <property type="component" value="Unassembled WGS sequence"/>
</dbReference>
<gene>
    <name evidence="1" type="ORF">GJU39_13490</name>
</gene>
<keyword evidence="2" id="KW-1185">Reference proteome</keyword>
<dbReference type="AlphaFoldDB" id="A0A7K0G0Z6"/>
<evidence type="ECO:0000313" key="1">
    <source>
        <dbReference type="EMBL" id="MRX77100.1"/>
    </source>
</evidence>
<name>A0A7K0G0Z6_9SPHI</name>
<accession>A0A7K0G0Z6</accession>
<sequence length="45" mass="5111">MKSGTDEEKHPAWTNRSVPYFITRWEPADKSANPEIIQLTIPSAP</sequence>
<protein>
    <submittedName>
        <fullName evidence="1">Uncharacterized protein</fullName>
    </submittedName>
</protein>
<evidence type="ECO:0000313" key="2">
    <source>
        <dbReference type="Proteomes" id="UP000487757"/>
    </source>
</evidence>
<proteinExistence type="predicted"/>